<proteinExistence type="predicted"/>
<sequence>MNLCLSKRKNGVDVTSQKAKILGTPTNTIGLHISNKLEFVSSKAYYYYIWLGSNKGYIQNKEETKIYSLSNEEYKFLIDCYLKYHSYDEIKTMISKEY</sequence>
<keyword evidence="2" id="KW-1185">Reference proteome</keyword>
<evidence type="ECO:0008006" key="3">
    <source>
        <dbReference type="Google" id="ProtNLM"/>
    </source>
</evidence>
<gene>
    <name evidence="1" type="ORF">QJS64_09445</name>
</gene>
<protein>
    <recommendedName>
        <fullName evidence="3">DNA-binding protein</fullName>
    </recommendedName>
</protein>
<reference evidence="1 2" key="1">
    <citation type="submission" date="2023-04" db="EMBL/GenBank/DDBJ databases">
        <title>Bacteria Genome Submission.</title>
        <authorList>
            <person name="Isaac P."/>
        </authorList>
    </citation>
    <scope>NUCLEOTIDE SEQUENCE [LARGE SCALE GENOMIC DNA]</scope>
    <source>
        <strain evidence="1 2">SampleS7P1</strain>
    </source>
</reference>
<organism evidence="1 2">
    <name type="scientific">Paraclostridium bifermentans</name>
    <name type="common">Clostridium bifermentans</name>
    <dbReference type="NCBI Taxonomy" id="1490"/>
    <lineage>
        <taxon>Bacteria</taxon>
        <taxon>Bacillati</taxon>
        <taxon>Bacillota</taxon>
        <taxon>Clostridia</taxon>
        <taxon>Peptostreptococcales</taxon>
        <taxon>Peptostreptococcaceae</taxon>
        <taxon>Paraclostridium</taxon>
    </lineage>
</organism>
<evidence type="ECO:0000313" key="1">
    <source>
        <dbReference type="EMBL" id="WGX74452.1"/>
    </source>
</evidence>
<accession>A0ABY8QYR5</accession>
<name>A0ABY8QYR5_PARBF</name>
<dbReference type="EMBL" id="CP124685">
    <property type="protein sequence ID" value="WGX74452.1"/>
    <property type="molecule type" value="Genomic_DNA"/>
</dbReference>
<dbReference type="Proteomes" id="UP001239169">
    <property type="component" value="Chromosome"/>
</dbReference>
<evidence type="ECO:0000313" key="2">
    <source>
        <dbReference type="Proteomes" id="UP001239169"/>
    </source>
</evidence>